<name>A0A401YTH5_9ACTN</name>
<evidence type="ECO:0000256" key="4">
    <source>
        <dbReference type="ARBA" id="ARBA00023163"/>
    </source>
</evidence>
<protein>
    <submittedName>
        <fullName evidence="7">Putative transcriptional regulator, TetR family protein</fullName>
    </submittedName>
</protein>
<evidence type="ECO:0000256" key="3">
    <source>
        <dbReference type="ARBA" id="ARBA00023125"/>
    </source>
</evidence>
<evidence type="ECO:0000313" key="7">
    <source>
        <dbReference type="EMBL" id="GCD97876.1"/>
    </source>
</evidence>
<accession>A0A401YTH5</accession>
<keyword evidence="1" id="KW-0678">Repressor</keyword>
<dbReference type="InterPro" id="IPR039538">
    <property type="entry name" value="BetI_C"/>
</dbReference>
<keyword evidence="4" id="KW-0804">Transcription</keyword>
<gene>
    <name evidence="7" type="ORF">EHYA_05573</name>
</gene>
<dbReference type="InterPro" id="IPR050109">
    <property type="entry name" value="HTH-type_TetR-like_transc_reg"/>
</dbReference>
<keyword evidence="2" id="KW-0805">Transcription regulation</keyword>
<dbReference type="EMBL" id="BIFH01000025">
    <property type="protein sequence ID" value="GCD97876.1"/>
    <property type="molecule type" value="Genomic_DNA"/>
</dbReference>
<evidence type="ECO:0000313" key="8">
    <source>
        <dbReference type="Proteomes" id="UP000286931"/>
    </source>
</evidence>
<keyword evidence="8" id="KW-1185">Reference proteome</keyword>
<evidence type="ECO:0000256" key="1">
    <source>
        <dbReference type="ARBA" id="ARBA00022491"/>
    </source>
</evidence>
<dbReference type="Proteomes" id="UP000286931">
    <property type="component" value="Unassembled WGS sequence"/>
</dbReference>
<organism evidence="7 8">
    <name type="scientific">Embleya hyalina</name>
    <dbReference type="NCBI Taxonomy" id="516124"/>
    <lineage>
        <taxon>Bacteria</taxon>
        <taxon>Bacillati</taxon>
        <taxon>Actinomycetota</taxon>
        <taxon>Actinomycetes</taxon>
        <taxon>Kitasatosporales</taxon>
        <taxon>Streptomycetaceae</taxon>
        <taxon>Embleya</taxon>
    </lineage>
</organism>
<dbReference type="InterPro" id="IPR001647">
    <property type="entry name" value="HTH_TetR"/>
</dbReference>
<evidence type="ECO:0000256" key="2">
    <source>
        <dbReference type="ARBA" id="ARBA00023015"/>
    </source>
</evidence>
<dbReference type="SUPFAM" id="SSF48498">
    <property type="entry name" value="Tetracyclin repressor-like, C-terminal domain"/>
    <property type="match status" value="1"/>
</dbReference>
<proteinExistence type="predicted"/>
<dbReference type="Gene3D" id="1.10.357.10">
    <property type="entry name" value="Tetracycline Repressor, domain 2"/>
    <property type="match status" value="1"/>
</dbReference>
<dbReference type="PANTHER" id="PTHR30055">
    <property type="entry name" value="HTH-TYPE TRANSCRIPTIONAL REGULATOR RUTR"/>
    <property type="match status" value="1"/>
</dbReference>
<dbReference type="Pfam" id="PF00440">
    <property type="entry name" value="TetR_N"/>
    <property type="match status" value="1"/>
</dbReference>
<dbReference type="AlphaFoldDB" id="A0A401YTH5"/>
<dbReference type="GO" id="GO:0000976">
    <property type="term" value="F:transcription cis-regulatory region binding"/>
    <property type="evidence" value="ECO:0007669"/>
    <property type="project" value="TreeGrafter"/>
</dbReference>
<sequence length="223" mass="24733">MIADAPHDTMTEYSVSQMGGPVPPRWGGRVSSRQSLILEAAAGLIARRGVRGLRVEELAAEAGVSVGLVYYHFGDRAGLMRRTWEFINERAERYTRSDADPDLDPRGRLEEMLLLELQDAPEVRENSTAWGEFRASSVFVPELGLQVREATMHWVRDAQELIRRGQDNGDIAPTVTPADAAERLTALVEGLSERWLAGSLPLDRARFLLRSALALELGSRPRG</sequence>
<dbReference type="PANTHER" id="PTHR30055:SF234">
    <property type="entry name" value="HTH-TYPE TRANSCRIPTIONAL REGULATOR BETI"/>
    <property type="match status" value="1"/>
</dbReference>
<dbReference type="InterPro" id="IPR036271">
    <property type="entry name" value="Tet_transcr_reg_TetR-rel_C_sf"/>
</dbReference>
<dbReference type="GO" id="GO:0003700">
    <property type="term" value="F:DNA-binding transcription factor activity"/>
    <property type="evidence" value="ECO:0007669"/>
    <property type="project" value="TreeGrafter"/>
</dbReference>
<dbReference type="PROSITE" id="PS50977">
    <property type="entry name" value="HTH_TETR_2"/>
    <property type="match status" value="1"/>
</dbReference>
<dbReference type="PRINTS" id="PR00455">
    <property type="entry name" value="HTHTETR"/>
</dbReference>
<dbReference type="InterPro" id="IPR009057">
    <property type="entry name" value="Homeodomain-like_sf"/>
</dbReference>
<keyword evidence="3 5" id="KW-0238">DNA-binding</keyword>
<feature type="domain" description="HTH tetR-type" evidence="6">
    <location>
        <begin position="31"/>
        <end position="91"/>
    </location>
</feature>
<dbReference type="Pfam" id="PF13977">
    <property type="entry name" value="TetR_C_6"/>
    <property type="match status" value="1"/>
</dbReference>
<feature type="DNA-binding region" description="H-T-H motif" evidence="5">
    <location>
        <begin position="54"/>
        <end position="73"/>
    </location>
</feature>
<evidence type="ECO:0000256" key="5">
    <source>
        <dbReference type="PROSITE-ProRule" id="PRU00335"/>
    </source>
</evidence>
<reference evidence="7 8" key="1">
    <citation type="submission" date="2018-12" db="EMBL/GenBank/DDBJ databases">
        <title>Draft genome sequence of Embleya hyalina NBRC 13850T.</title>
        <authorList>
            <person name="Komaki H."/>
            <person name="Hosoyama A."/>
            <person name="Kimura A."/>
            <person name="Ichikawa N."/>
            <person name="Tamura T."/>
        </authorList>
    </citation>
    <scope>NUCLEOTIDE SEQUENCE [LARGE SCALE GENOMIC DNA]</scope>
    <source>
        <strain evidence="7 8">NBRC 13850</strain>
    </source>
</reference>
<dbReference type="SUPFAM" id="SSF46689">
    <property type="entry name" value="Homeodomain-like"/>
    <property type="match status" value="1"/>
</dbReference>
<evidence type="ECO:0000259" key="6">
    <source>
        <dbReference type="PROSITE" id="PS50977"/>
    </source>
</evidence>
<comment type="caution">
    <text evidence="7">The sequence shown here is derived from an EMBL/GenBank/DDBJ whole genome shotgun (WGS) entry which is preliminary data.</text>
</comment>